<dbReference type="EMBL" id="QEAN01000113">
    <property type="protein sequence ID" value="TPX47615.1"/>
    <property type="molecule type" value="Genomic_DNA"/>
</dbReference>
<dbReference type="Proteomes" id="UP000317494">
    <property type="component" value="Unassembled WGS sequence"/>
</dbReference>
<protein>
    <submittedName>
        <fullName evidence="1">Uncharacterized protein</fullName>
    </submittedName>
</protein>
<accession>A0A507D8E2</accession>
<organism evidence="1 2">
    <name type="scientific">Synchytrium endobioticum</name>
    <dbReference type="NCBI Taxonomy" id="286115"/>
    <lineage>
        <taxon>Eukaryota</taxon>
        <taxon>Fungi</taxon>
        <taxon>Fungi incertae sedis</taxon>
        <taxon>Chytridiomycota</taxon>
        <taxon>Chytridiomycota incertae sedis</taxon>
        <taxon>Chytridiomycetes</taxon>
        <taxon>Synchytriales</taxon>
        <taxon>Synchytriaceae</taxon>
        <taxon>Synchytrium</taxon>
    </lineage>
</organism>
<reference evidence="1 2" key="1">
    <citation type="journal article" date="2019" name="Sci. Rep.">
        <title>Comparative genomics of chytrid fungi reveal insights into the obligate biotrophic and pathogenic lifestyle of Synchytrium endobioticum.</title>
        <authorList>
            <person name="van de Vossenberg B.T.L.H."/>
            <person name="Warris S."/>
            <person name="Nguyen H.D.T."/>
            <person name="van Gent-Pelzer M.P.E."/>
            <person name="Joly D.L."/>
            <person name="van de Geest H.C."/>
            <person name="Bonants P.J.M."/>
            <person name="Smith D.S."/>
            <person name="Levesque C.A."/>
            <person name="van der Lee T.A.J."/>
        </authorList>
    </citation>
    <scope>NUCLEOTIDE SEQUENCE [LARGE SCALE GENOMIC DNA]</scope>
    <source>
        <strain evidence="1 2">MB42</strain>
    </source>
</reference>
<name>A0A507D8E2_9FUNG</name>
<keyword evidence="2" id="KW-1185">Reference proteome</keyword>
<dbReference type="VEuPathDB" id="FungiDB:SeMB42_g03272"/>
<evidence type="ECO:0000313" key="1">
    <source>
        <dbReference type="EMBL" id="TPX47615.1"/>
    </source>
</evidence>
<gene>
    <name evidence="1" type="ORF">SeMB42_g03272</name>
</gene>
<sequence>MSSKRASWKAVQPLWDRNNIMVASPRILDISANSTIHDQMESRHKIRLANDIPTVPLLLQYIIAEVNMQAADGHRDGSRTKFL</sequence>
<dbReference type="AlphaFoldDB" id="A0A507D8E2"/>
<evidence type="ECO:0000313" key="2">
    <source>
        <dbReference type="Proteomes" id="UP000317494"/>
    </source>
</evidence>
<comment type="caution">
    <text evidence="1">The sequence shown here is derived from an EMBL/GenBank/DDBJ whole genome shotgun (WGS) entry which is preliminary data.</text>
</comment>
<proteinExistence type="predicted"/>